<name>A0ABT9YJH1_9BACI</name>
<keyword evidence="7" id="KW-1185">Reference proteome</keyword>
<dbReference type="EMBL" id="JAUSUA010000004">
    <property type="protein sequence ID" value="MDQ0207977.1"/>
    <property type="molecule type" value="Genomic_DNA"/>
</dbReference>
<dbReference type="RefSeq" id="WP_306983687.1">
    <property type="nucleotide sequence ID" value="NZ_JAUSUA010000004.1"/>
</dbReference>
<comment type="caution">
    <text evidence="6">The sequence shown here is derived from an EMBL/GenBank/DDBJ whole genome shotgun (WGS) entry which is preliminary data.</text>
</comment>
<keyword evidence="1 4" id="KW-0028">Amino-acid biosynthesis</keyword>
<dbReference type="CDD" id="cd07524">
    <property type="entry name" value="HAD_Pase"/>
    <property type="match status" value="1"/>
</dbReference>
<dbReference type="InterPro" id="IPR023214">
    <property type="entry name" value="HAD_sf"/>
</dbReference>
<dbReference type="Pfam" id="PF12710">
    <property type="entry name" value="HAD"/>
    <property type="match status" value="1"/>
</dbReference>
<comment type="function">
    <text evidence="4">Dephosphorylates 2-hydroxy-3-keto-5-methylthiopentenyl-1-phosphate (HK-MTPenyl-1-P) yielding 1,2-dihydroxy-3-keto-5-methylthiopentene (DHK-MTPene).</text>
</comment>
<dbReference type="NCBIfam" id="TIGR01488">
    <property type="entry name" value="HAD-SF-IB"/>
    <property type="match status" value="1"/>
</dbReference>
<organism evidence="6 7">
    <name type="scientific">Alkalicoccobacillus murimartini</name>
    <dbReference type="NCBI Taxonomy" id="171685"/>
    <lineage>
        <taxon>Bacteria</taxon>
        <taxon>Bacillati</taxon>
        <taxon>Bacillota</taxon>
        <taxon>Bacilli</taxon>
        <taxon>Bacillales</taxon>
        <taxon>Bacillaceae</taxon>
        <taxon>Alkalicoccobacillus</taxon>
    </lineage>
</organism>
<evidence type="ECO:0000256" key="4">
    <source>
        <dbReference type="HAMAP-Rule" id="MF_01680"/>
    </source>
</evidence>
<dbReference type="NCBIfam" id="NF007103">
    <property type="entry name" value="PRK09552.1"/>
    <property type="match status" value="1"/>
</dbReference>
<keyword evidence="3 4" id="KW-0486">Methionine biosynthesis</keyword>
<dbReference type="NCBIfam" id="TIGR03333">
    <property type="entry name" value="salvage_mtnX"/>
    <property type="match status" value="1"/>
</dbReference>
<comment type="similarity">
    <text evidence="4">Belongs to the HAD-like hydrolase superfamily. MtnX family.</text>
</comment>
<dbReference type="NCBIfam" id="TIGR01489">
    <property type="entry name" value="DKMTPPase-SF"/>
    <property type="match status" value="1"/>
</dbReference>
<comment type="pathway">
    <text evidence="4">Amino-acid biosynthesis; L-methionine biosynthesis via salvage pathway; L-methionine from S-methyl-5-thio-alpha-D-ribose 1-phosphate: step 4/6.</text>
</comment>
<evidence type="ECO:0000313" key="7">
    <source>
        <dbReference type="Proteomes" id="UP001225034"/>
    </source>
</evidence>
<dbReference type="Gene3D" id="3.40.50.1000">
    <property type="entry name" value="HAD superfamily/HAD-like"/>
    <property type="match status" value="1"/>
</dbReference>
<dbReference type="PANTHER" id="PTHR28181:SF2">
    <property type="entry name" value="PHOSPHORIC MONOESTER HYDROLASE"/>
    <property type="match status" value="1"/>
</dbReference>
<dbReference type="EC" id="3.1.3.87" evidence="4 5"/>
<keyword evidence="2 4" id="KW-0378">Hydrolase</keyword>
<dbReference type="InterPro" id="IPR050849">
    <property type="entry name" value="HAD-like_hydrolase_phosphatase"/>
</dbReference>
<evidence type="ECO:0000256" key="5">
    <source>
        <dbReference type="NCBIfam" id="TIGR03333"/>
    </source>
</evidence>
<evidence type="ECO:0000256" key="2">
    <source>
        <dbReference type="ARBA" id="ARBA00022801"/>
    </source>
</evidence>
<dbReference type="SUPFAM" id="SSF56784">
    <property type="entry name" value="HAD-like"/>
    <property type="match status" value="1"/>
</dbReference>
<evidence type="ECO:0000256" key="1">
    <source>
        <dbReference type="ARBA" id="ARBA00022605"/>
    </source>
</evidence>
<evidence type="ECO:0000256" key="3">
    <source>
        <dbReference type="ARBA" id="ARBA00023167"/>
    </source>
</evidence>
<dbReference type="HAMAP" id="MF_01680">
    <property type="entry name" value="Salvage_MtnX"/>
    <property type="match status" value="1"/>
</dbReference>
<dbReference type="InterPro" id="IPR036412">
    <property type="entry name" value="HAD-like_sf"/>
</dbReference>
<accession>A0ABT9YJH1</accession>
<dbReference type="PANTHER" id="PTHR28181">
    <property type="entry name" value="UPF0655 PROTEIN YCR015C"/>
    <property type="match status" value="1"/>
</dbReference>
<evidence type="ECO:0000313" key="6">
    <source>
        <dbReference type="EMBL" id="MDQ0207977.1"/>
    </source>
</evidence>
<dbReference type="Proteomes" id="UP001225034">
    <property type="component" value="Unassembled WGS sequence"/>
</dbReference>
<dbReference type="Gene3D" id="3.90.1470.20">
    <property type="match status" value="1"/>
</dbReference>
<gene>
    <name evidence="4" type="primary">mtnX</name>
    <name evidence="6" type="ORF">J2S05_002786</name>
</gene>
<dbReference type="InterPro" id="IPR006384">
    <property type="entry name" value="HAD_hydro_PyrdxlP_Pase-like"/>
</dbReference>
<reference evidence="6 7" key="1">
    <citation type="submission" date="2023-07" db="EMBL/GenBank/DDBJ databases">
        <title>Genomic Encyclopedia of Type Strains, Phase IV (KMG-IV): sequencing the most valuable type-strain genomes for metagenomic binning, comparative biology and taxonomic classification.</title>
        <authorList>
            <person name="Goeker M."/>
        </authorList>
    </citation>
    <scope>NUCLEOTIDE SEQUENCE [LARGE SCALE GENOMIC DNA]</scope>
    <source>
        <strain evidence="6 7">DSM 19154</strain>
    </source>
</reference>
<sequence>MTQIAKKTPIIFCDFDGTITTKDNIIAIMKKFAPPGWETIKDDILAERISIRTGVGQLFDLIPVEQKQDIINFVLAQAEIREGFSSFLEYVREKQIPLKVVSGGIDFFVQPILEPYGLLENLYCNGSDFSEKTIVITWPHSCDKQCTNDCGCCKPSILRQFQDEDYYKIVIGDSITDLQAAKEADEVFACDSFLLDKCRELQLNHSFFTTFHEIIDRLDSKLEVSKQ</sequence>
<dbReference type="InterPro" id="IPR017718">
    <property type="entry name" value="HAD-SF_hydro_IB_MtnX"/>
</dbReference>
<dbReference type="GO" id="GO:0043716">
    <property type="term" value="F:2-hydroxy-3-keto-5-methylthiopentenyl-1-phosphate phosphatase activity"/>
    <property type="evidence" value="ECO:0007669"/>
    <property type="project" value="UniProtKB-EC"/>
</dbReference>
<proteinExistence type="inferred from homology"/>
<comment type="catalytic activity">
    <reaction evidence="4">
        <text>2-hydroxy-5-methylsulfanyl-3-oxopent-1-enyl phosphate + H2O = 1,2-dihydroxy-5-(methylsulfanyl)pent-1-en-3-one + phosphate</text>
        <dbReference type="Rhea" id="RHEA:14481"/>
        <dbReference type="ChEBI" id="CHEBI:15377"/>
        <dbReference type="ChEBI" id="CHEBI:43474"/>
        <dbReference type="ChEBI" id="CHEBI:49252"/>
        <dbReference type="ChEBI" id="CHEBI:59505"/>
        <dbReference type="EC" id="3.1.3.87"/>
    </reaction>
</comment>
<protein>
    <recommendedName>
        <fullName evidence="4 5">2-hydroxy-3-keto-5-methylthiopentenyl-1-phosphate phosphatase</fullName>
        <shortName evidence="4">HK-MTPenyl-1-P phosphatase</shortName>
        <ecNumber evidence="4 5">3.1.3.87</ecNumber>
    </recommendedName>
</protein>